<name>A0A9D5H2B6_9LILI</name>
<comment type="caution">
    <text evidence="4">The sequence shown here is derived from an EMBL/GenBank/DDBJ whole genome shotgun (WGS) entry which is preliminary data.</text>
</comment>
<dbReference type="SMART" id="SM00401">
    <property type="entry name" value="ZnF_GATA"/>
    <property type="match status" value="1"/>
</dbReference>
<dbReference type="PROSITE" id="PS50114">
    <property type="entry name" value="GATA_ZN_FINGER_2"/>
    <property type="match status" value="1"/>
</dbReference>
<protein>
    <recommendedName>
        <fullName evidence="3">GATA-type domain-containing protein</fullName>
    </recommendedName>
</protein>
<dbReference type="Gene3D" id="3.30.50.10">
    <property type="entry name" value="Erythroid Transcription Factor GATA-1, subunit A"/>
    <property type="match status" value="1"/>
</dbReference>
<keyword evidence="1" id="KW-0479">Metal-binding</keyword>
<evidence type="ECO:0000256" key="1">
    <source>
        <dbReference type="PROSITE-ProRule" id="PRU00094"/>
    </source>
</evidence>
<feature type="domain" description="GATA-type" evidence="3">
    <location>
        <begin position="67"/>
        <end position="102"/>
    </location>
</feature>
<dbReference type="SUPFAM" id="SSF57716">
    <property type="entry name" value="Glucocorticoid receptor-like (DNA-binding domain)"/>
    <property type="match status" value="1"/>
</dbReference>
<dbReference type="Proteomes" id="UP001085076">
    <property type="component" value="Unassembled WGS sequence"/>
</dbReference>
<dbReference type="InterPro" id="IPR013088">
    <property type="entry name" value="Znf_NHR/GATA"/>
</dbReference>
<evidence type="ECO:0000259" key="3">
    <source>
        <dbReference type="PROSITE" id="PS50114"/>
    </source>
</evidence>
<dbReference type="EMBL" id="JAGGNH010000067">
    <property type="protein sequence ID" value="KAJ0960647.1"/>
    <property type="molecule type" value="Genomic_DNA"/>
</dbReference>
<dbReference type="CDD" id="cd00202">
    <property type="entry name" value="ZnF_GATA"/>
    <property type="match status" value="1"/>
</dbReference>
<sequence>MLRCSSLTAKHGNHETANISTFSLICWNEAVTEDKPRSNFTLTARTTSIVINNIFLVDTCHHCGISAKSTPMMRRGPDGPRTLCNACGLMWANKGTLRDLSKNPTPPPQHSFPEAKEGNGNSEAVGEQHPLAINANGHNAS</sequence>
<dbReference type="GO" id="GO:0006355">
    <property type="term" value="P:regulation of DNA-templated transcription"/>
    <property type="evidence" value="ECO:0007669"/>
    <property type="project" value="InterPro"/>
</dbReference>
<organism evidence="4 5">
    <name type="scientific">Dioscorea zingiberensis</name>
    <dbReference type="NCBI Taxonomy" id="325984"/>
    <lineage>
        <taxon>Eukaryota</taxon>
        <taxon>Viridiplantae</taxon>
        <taxon>Streptophyta</taxon>
        <taxon>Embryophyta</taxon>
        <taxon>Tracheophyta</taxon>
        <taxon>Spermatophyta</taxon>
        <taxon>Magnoliopsida</taxon>
        <taxon>Liliopsida</taxon>
        <taxon>Dioscoreales</taxon>
        <taxon>Dioscoreaceae</taxon>
        <taxon>Dioscorea</taxon>
    </lineage>
</organism>
<accession>A0A9D5H2B6</accession>
<reference evidence="4 5" key="1">
    <citation type="journal article" date="2022" name="Hortic Res">
        <title>The genome of Dioscorea zingiberensis sheds light on the biosynthesis, origin and evolution of the medicinally important diosgenin saponins.</title>
        <authorList>
            <person name="Li Y."/>
            <person name="Tan C."/>
            <person name="Li Z."/>
            <person name="Guo J."/>
            <person name="Li S."/>
            <person name="Chen X."/>
            <person name="Wang C."/>
            <person name="Dai X."/>
            <person name="Yang H."/>
            <person name="Song W."/>
            <person name="Hou L."/>
            <person name="Xu J."/>
            <person name="Tong Z."/>
            <person name="Xu A."/>
            <person name="Yuan X."/>
            <person name="Wang W."/>
            <person name="Yang Q."/>
            <person name="Chen L."/>
            <person name="Sun Z."/>
            <person name="Wang K."/>
            <person name="Pan B."/>
            <person name="Chen J."/>
            <person name="Bao Y."/>
            <person name="Liu F."/>
            <person name="Qi X."/>
            <person name="Gang D.R."/>
            <person name="Wen J."/>
            <person name="Li J."/>
        </authorList>
    </citation>
    <scope>NUCLEOTIDE SEQUENCE [LARGE SCALE GENOMIC DNA]</scope>
    <source>
        <strain evidence="4">Dzin_1.0</strain>
    </source>
</reference>
<evidence type="ECO:0000313" key="4">
    <source>
        <dbReference type="EMBL" id="KAJ0960647.1"/>
    </source>
</evidence>
<dbReference type="OrthoDB" id="2162994at2759"/>
<keyword evidence="1" id="KW-0863">Zinc-finger</keyword>
<dbReference type="Pfam" id="PF00320">
    <property type="entry name" value="GATA"/>
    <property type="match status" value="1"/>
</dbReference>
<dbReference type="PANTHER" id="PTHR46125">
    <property type="entry name" value="GATA TRANSCRIPTION FACTOR 28"/>
    <property type="match status" value="1"/>
</dbReference>
<dbReference type="PROSITE" id="PS00344">
    <property type="entry name" value="GATA_ZN_FINGER_1"/>
    <property type="match status" value="1"/>
</dbReference>
<feature type="region of interest" description="Disordered" evidence="2">
    <location>
        <begin position="97"/>
        <end position="141"/>
    </location>
</feature>
<keyword evidence="5" id="KW-1185">Reference proteome</keyword>
<dbReference type="GO" id="GO:0008270">
    <property type="term" value="F:zinc ion binding"/>
    <property type="evidence" value="ECO:0007669"/>
    <property type="project" value="UniProtKB-KW"/>
</dbReference>
<dbReference type="AlphaFoldDB" id="A0A9D5H2B6"/>
<evidence type="ECO:0000256" key="2">
    <source>
        <dbReference type="SAM" id="MobiDB-lite"/>
    </source>
</evidence>
<dbReference type="InterPro" id="IPR000679">
    <property type="entry name" value="Znf_GATA"/>
</dbReference>
<dbReference type="InterPro" id="IPR045280">
    <property type="entry name" value="TIFY-like"/>
</dbReference>
<proteinExistence type="predicted"/>
<dbReference type="GO" id="GO:0043565">
    <property type="term" value="F:sequence-specific DNA binding"/>
    <property type="evidence" value="ECO:0007669"/>
    <property type="project" value="InterPro"/>
</dbReference>
<evidence type="ECO:0000313" key="5">
    <source>
        <dbReference type="Proteomes" id="UP001085076"/>
    </source>
</evidence>
<keyword evidence="1" id="KW-0862">Zinc</keyword>
<gene>
    <name evidence="4" type="ORF">J5N97_001475</name>
</gene>
<dbReference type="PANTHER" id="PTHR46125:SF27">
    <property type="entry name" value="GATA TRANSCRIPTION FACTOR 28"/>
    <property type="match status" value="1"/>
</dbReference>